<accession>A0A5B9D959</accession>
<evidence type="ECO:0008006" key="3">
    <source>
        <dbReference type="Google" id="ProtNLM"/>
    </source>
</evidence>
<sequence length="181" mass="21841">MENFIKYLFQQRPEVSNEFKGVSELEIQKLESLIGPAQMPDVYRTFLKYMGKNTGRIKGIRNITVYRSPGDQYIDQSEILIDYWSVFRFYKKNQEYIQRYLPRIIKDYKKNPNQYFLFGIDTSGPDYGNFYLDLTKPNFPVVEISETLEFRLRADSYLEFLFMVPFRRELSIFIHNQTWIQ</sequence>
<dbReference type="Gene3D" id="3.40.1580.10">
    <property type="entry name" value="SMI1/KNR4-like"/>
    <property type="match status" value="1"/>
</dbReference>
<reference evidence="1 2" key="1">
    <citation type="journal article" date="2020" name="Nature">
        <title>Isolation of an archaeon at the prokaryote-eukaryote interface.</title>
        <authorList>
            <person name="Imachi H."/>
            <person name="Nobu M.K."/>
            <person name="Nakahara N."/>
            <person name="Morono Y."/>
            <person name="Ogawara M."/>
            <person name="Takaki Y."/>
            <person name="Takano Y."/>
            <person name="Uematsu K."/>
            <person name="Ikuta T."/>
            <person name="Ito M."/>
            <person name="Matsui Y."/>
            <person name="Miyazaki M."/>
            <person name="Murata K."/>
            <person name="Saito Y."/>
            <person name="Sakai S."/>
            <person name="Song C."/>
            <person name="Tasumi E."/>
            <person name="Yamanaka Y."/>
            <person name="Yamaguchi T."/>
            <person name="Kamagata Y."/>
            <person name="Tamaki H."/>
            <person name="Takai K."/>
        </authorList>
    </citation>
    <scope>NUCLEOTIDE SEQUENCE [LARGE SCALE GENOMIC DNA]</scope>
    <source>
        <strain evidence="1 2">MK-D1</strain>
    </source>
</reference>
<dbReference type="Proteomes" id="UP000321408">
    <property type="component" value="Chromosome"/>
</dbReference>
<dbReference type="AlphaFoldDB" id="A0A5B9D959"/>
<dbReference type="RefSeq" id="WP_147662057.1">
    <property type="nucleotide sequence ID" value="NZ_CP042905.2"/>
</dbReference>
<proteinExistence type="predicted"/>
<evidence type="ECO:0000313" key="1">
    <source>
        <dbReference type="EMBL" id="QEE15136.1"/>
    </source>
</evidence>
<gene>
    <name evidence="1" type="ORF">DSAG12_00959</name>
</gene>
<keyword evidence="2" id="KW-1185">Reference proteome</keyword>
<dbReference type="InterPro" id="IPR037883">
    <property type="entry name" value="Knr4/Smi1-like_sf"/>
</dbReference>
<name>A0A5B9D959_9ARCH</name>
<dbReference type="KEGG" id="psyt:DSAG12_00959"/>
<reference evidence="1 2" key="2">
    <citation type="journal article" date="2024" name="Int. J. Syst. Evol. Microbiol.">
        <title>Promethearchaeum syntrophicum gen. nov., sp. nov., an anaerobic, obligately syntrophic archaeon, the first isolate of the lineage 'Asgard' archaea, and proposal of the new archaeal phylum Promethearchaeota phyl. nov. and kingdom Promethearchaeati regn. nov.</title>
        <authorList>
            <person name="Imachi H."/>
            <person name="Nobu M.K."/>
            <person name="Kato S."/>
            <person name="Takaki Y."/>
            <person name="Miyazaki M."/>
            <person name="Miyata M."/>
            <person name="Ogawara M."/>
            <person name="Saito Y."/>
            <person name="Sakai S."/>
            <person name="Tahara Y.O."/>
            <person name="Takano Y."/>
            <person name="Tasumi E."/>
            <person name="Uematsu K."/>
            <person name="Yoshimura T."/>
            <person name="Itoh T."/>
            <person name="Ohkuma M."/>
            <person name="Takai K."/>
        </authorList>
    </citation>
    <scope>NUCLEOTIDE SEQUENCE [LARGE SCALE GENOMIC DNA]</scope>
    <source>
        <strain evidence="1 2">MK-D1</strain>
    </source>
</reference>
<protein>
    <recommendedName>
        <fullName evidence="3">Knr4/Smi1-like domain-containing protein</fullName>
    </recommendedName>
</protein>
<dbReference type="GeneID" id="41328958"/>
<evidence type="ECO:0000313" key="2">
    <source>
        <dbReference type="Proteomes" id="UP000321408"/>
    </source>
</evidence>
<dbReference type="SUPFAM" id="SSF160631">
    <property type="entry name" value="SMI1/KNR4-like"/>
    <property type="match status" value="1"/>
</dbReference>
<dbReference type="EMBL" id="CP042905">
    <property type="protein sequence ID" value="QEE15136.1"/>
    <property type="molecule type" value="Genomic_DNA"/>
</dbReference>
<organism evidence="1 2">
    <name type="scientific">Promethearchaeum syntrophicum</name>
    <dbReference type="NCBI Taxonomy" id="2594042"/>
    <lineage>
        <taxon>Archaea</taxon>
        <taxon>Promethearchaeati</taxon>
        <taxon>Promethearchaeota</taxon>
        <taxon>Promethearchaeia</taxon>
        <taxon>Promethearchaeales</taxon>
        <taxon>Promethearchaeaceae</taxon>
        <taxon>Promethearchaeum</taxon>
    </lineage>
</organism>